<evidence type="ECO:0000313" key="2">
    <source>
        <dbReference type="EMBL" id="PPK88784.1"/>
    </source>
</evidence>
<dbReference type="PROSITE" id="PS50053">
    <property type="entry name" value="UBIQUITIN_2"/>
    <property type="match status" value="1"/>
</dbReference>
<keyword evidence="3" id="KW-1185">Reference proteome</keyword>
<gene>
    <name evidence="2" type="ORF">CLV84_1756</name>
</gene>
<dbReference type="EMBL" id="PTJC01000005">
    <property type="protein sequence ID" value="PPK88784.1"/>
    <property type="molecule type" value="Genomic_DNA"/>
</dbReference>
<proteinExistence type="predicted"/>
<protein>
    <submittedName>
        <fullName evidence="2">Type VII secretion system (Wss) protein YukD</fullName>
    </submittedName>
</protein>
<feature type="domain" description="Ubiquitin-like" evidence="1">
    <location>
        <begin position="5"/>
        <end position="90"/>
    </location>
</feature>
<dbReference type="Proteomes" id="UP000237662">
    <property type="component" value="Unassembled WGS sequence"/>
</dbReference>
<dbReference type="OrthoDB" id="1493531at2"/>
<accession>A0A2S6IBA1</accession>
<dbReference type="Gene3D" id="3.10.20.90">
    <property type="entry name" value="Phosphatidylinositol 3-kinase Catalytic Subunit, Chain A, domain 1"/>
    <property type="match status" value="1"/>
</dbReference>
<dbReference type="InterPro" id="IPR000626">
    <property type="entry name" value="Ubiquitin-like_dom"/>
</dbReference>
<evidence type="ECO:0000259" key="1">
    <source>
        <dbReference type="PROSITE" id="PS50053"/>
    </source>
</evidence>
<comment type="caution">
    <text evidence="2">The sequence shown here is derived from an EMBL/GenBank/DDBJ whole genome shotgun (WGS) entry which is preliminary data.</text>
</comment>
<organism evidence="2 3">
    <name type="scientific">Neolewinella xylanilytica</name>
    <dbReference type="NCBI Taxonomy" id="1514080"/>
    <lineage>
        <taxon>Bacteria</taxon>
        <taxon>Pseudomonadati</taxon>
        <taxon>Bacteroidota</taxon>
        <taxon>Saprospiria</taxon>
        <taxon>Saprospirales</taxon>
        <taxon>Lewinellaceae</taxon>
        <taxon>Neolewinella</taxon>
    </lineage>
</organism>
<sequence length="95" mass="10579">MSDFLNIVVRVMPGGEQLDVELPRFSTGQEILEGLLSENVAPRQTQQGEPLFYELISKTGNVRIEDHKTLHDLGIHDGETILLVPDLVAGSRIDR</sequence>
<dbReference type="AlphaFoldDB" id="A0A2S6IBA1"/>
<dbReference type="SUPFAM" id="SSF54236">
    <property type="entry name" value="Ubiquitin-like"/>
    <property type="match status" value="1"/>
</dbReference>
<dbReference type="InterPro" id="IPR029071">
    <property type="entry name" value="Ubiquitin-like_domsf"/>
</dbReference>
<reference evidence="2 3" key="1">
    <citation type="submission" date="2018-02" db="EMBL/GenBank/DDBJ databases">
        <title>Genomic Encyclopedia of Archaeal and Bacterial Type Strains, Phase II (KMG-II): from individual species to whole genera.</title>
        <authorList>
            <person name="Goeker M."/>
        </authorList>
    </citation>
    <scope>NUCLEOTIDE SEQUENCE [LARGE SCALE GENOMIC DNA]</scope>
    <source>
        <strain evidence="2 3">DSM 29526</strain>
    </source>
</reference>
<dbReference type="RefSeq" id="WP_104419318.1">
    <property type="nucleotide sequence ID" value="NZ_PTJC01000005.1"/>
</dbReference>
<evidence type="ECO:0000313" key="3">
    <source>
        <dbReference type="Proteomes" id="UP000237662"/>
    </source>
</evidence>
<dbReference type="InterPro" id="IPR024962">
    <property type="entry name" value="YukD-like"/>
</dbReference>
<dbReference type="Pfam" id="PF08817">
    <property type="entry name" value="YukD"/>
    <property type="match status" value="1"/>
</dbReference>
<name>A0A2S6IBA1_9BACT</name>